<dbReference type="SUPFAM" id="SSF54909">
    <property type="entry name" value="Dimeric alpha+beta barrel"/>
    <property type="match status" value="1"/>
</dbReference>
<name>A0A917RRQ7_9NOCA</name>
<reference evidence="2" key="2">
    <citation type="submission" date="2020-09" db="EMBL/GenBank/DDBJ databases">
        <authorList>
            <person name="Sun Q."/>
            <person name="Zhou Y."/>
        </authorList>
    </citation>
    <scope>NUCLEOTIDE SEQUENCE</scope>
    <source>
        <strain evidence="2">CGMCC 4.3508</strain>
    </source>
</reference>
<keyword evidence="3" id="KW-1185">Reference proteome</keyword>
<dbReference type="RefSeq" id="WP_062998167.1">
    <property type="nucleotide sequence ID" value="NZ_BMMH01000008.1"/>
</dbReference>
<evidence type="ECO:0000313" key="3">
    <source>
        <dbReference type="Proteomes" id="UP000638263"/>
    </source>
</evidence>
<gene>
    <name evidence="2" type="ORF">GCM10011588_39810</name>
</gene>
<dbReference type="InterPro" id="IPR011008">
    <property type="entry name" value="Dimeric_a/b-barrel"/>
</dbReference>
<reference evidence="2" key="1">
    <citation type="journal article" date="2014" name="Int. J. Syst. Evol. Microbiol.">
        <title>Complete genome sequence of Corynebacterium casei LMG S-19264T (=DSM 44701T), isolated from a smear-ripened cheese.</title>
        <authorList>
            <consortium name="US DOE Joint Genome Institute (JGI-PGF)"/>
            <person name="Walter F."/>
            <person name="Albersmeier A."/>
            <person name="Kalinowski J."/>
            <person name="Ruckert C."/>
        </authorList>
    </citation>
    <scope>NUCLEOTIDE SEQUENCE</scope>
    <source>
        <strain evidence="2">CGMCC 4.3508</strain>
    </source>
</reference>
<evidence type="ECO:0000313" key="2">
    <source>
        <dbReference type="EMBL" id="GGL21014.1"/>
    </source>
</evidence>
<organism evidence="2 3">
    <name type="scientific">Nocardia jinanensis</name>
    <dbReference type="NCBI Taxonomy" id="382504"/>
    <lineage>
        <taxon>Bacteria</taxon>
        <taxon>Bacillati</taxon>
        <taxon>Actinomycetota</taxon>
        <taxon>Actinomycetes</taxon>
        <taxon>Mycobacteriales</taxon>
        <taxon>Nocardiaceae</taxon>
        <taxon>Nocardia</taxon>
    </lineage>
</organism>
<dbReference type="AlphaFoldDB" id="A0A917RRQ7"/>
<evidence type="ECO:0000259" key="1">
    <source>
        <dbReference type="Pfam" id="PF07045"/>
    </source>
</evidence>
<dbReference type="InterPro" id="IPR010753">
    <property type="entry name" value="DUF1330"/>
</dbReference>
<dbReference type="Gene3D" id="3.30.70.100">
    <property type="match status" value="1"/>
</dbReference>
<feature type="domain" description="DUF1330" evidence="1">
    <location>
        <begin position="3"/>
        <end position="95"/>
    </location>
</feature>
<dbReference type="PANTHER" id="PTHR41521:SF4">
    <property type="entry name" value="BLR0684 PROTEIN"/>
    <property type="match status" value="1"/>
</dbReference>
<dbReference type="PANTHER" id="PTHR41521">
    <property type="match status" value="1"/>
</dbReference>
<dbReference type="Pfam" id="PF07045">
    <property type="entry name" value="DUF1330"/>
    <property type="match status" value="1"/>
</dbReference>
<comment type="caution">
    <text evidence="2">The sequence shown here is derived from an EMBL/GenBank/DDBJ whole genome shotgun (WGS) entry which is preliminary data.</text>
</comment>
<sequence length="95" mass="10149">MAKGYVIVTELIKDPAGMAEYGKAAGKAMAAGVKVLAIDTEFEVLEGEWPATQTVVLEFESPEAARAWYESEEYQAAIPLRQAAADCNAVIVNGL</sequence>
<dbReference type="Proteomes" id="UP000638263">
    <property type="component" value="Unassembled WGS sequence"/>
</dbReference>
<dbReference type="EMBL" id="BMMH01000008">
    <property type="protein sequence ID" value="GGL21014.1"/>
    <property type="molecule type" value="Genomic_DNA"/>
</dbReference>
<accession>A0A917RRQ7</accession>
<proteinExistence type="predicted"/>
<protein>
    <recommendedName>
        <fullName evidence="1">DUF1330 domain-containing protein</fullName>
    </recommendedName>
</protein>